<organism evidence="2 3">
    <name type="scientific">Dinghuibacter silviterrae</name>
    <dbReference type="NCBI Taxonomy" id="1539049"/>
    <lineage>
        <taxon>Bacteria</taxon>
        <taxon>Pseudomonadati</taxon>
        <taxon>Bacteroidota</taxon>
        <taxon>Chitinophagia</taxon>
        <taxon>Chitinophagales</taxon>
        <taxon>Chitinophagaceae</taxon>
        <taxon>Dinghuibacter</taxon>
    </lineage>
</organism>
<proteinExistence type="predicted"/>
<accession>A0A4R8DXC9</accession>
<protein>
    <submittedName>
        <fullName evidence="2">Uncharacterized protein</fullName>
    </submittedName>
</protein>
<sequence>MSRFVHALPAGQTRAAAAAANGSTTVQDYLERIAKYVPAEIIATYVAVTSGFANTDEPLKYWCLLVSFLICWIFTPIYLQLMSSPADKDALRTQQIVSAIAFPIWAYSISGDSGLFGDPKLPIYHAEISTALILLFSLISGAIIPRKAAPAVVPVHAGS</sequence>
<reference evidence="2 3" key="1">
    <citation type="submission" date="2019-03" db="EMBL/GenBank/DDBJ databases">
        <title>Genomic Encyclopedia of Type Strains, Phase IV (KMG-IV): sequencing the most valuable type-strain genomes for metagenomic binning, comparative biology and taxonomic classification.</title>
        <authorList>
            <person name="Goeker M."/>
        </authorList>
    </citation>
    <scope>NUCLEOTIDE SEQUENCE [LARGE SCALE GENOMIC DNA]</scope>
    <source>
        <strain evidence="2 3">DSM 100059</strain>
    </source>
</reference>
<dbReference type="EMBL" id="SODV01000001">
    <property type="protein sequence ID" value="TDX01871.1"/>
    <property type="molecule type" value="Genomic_DNA"/>
</dbReference>
<evidence type="ECO:0000256" key="1">
    <source>
        <dbReference type="SAM" id="Phobius"/>
    </source>
</evidence>
<dbReference type="AlphaFoldDB" id="A0A4R8DXC9"/>
<keyword evidence="3" id="KW-1185">Reference proteome</keyword>
<gene>
    <name evidence="2" type="ORF">EDB95_2915</name>
</gene>
<keyword evidence="1" id="KW-0812">Transmembrane</keyword>
<name>A0A4R8DXC9_9BACT</name>
<dbReference type="RefSeq" id="WP_133994509.1">
    <property type="nucleotide sequence ID" value="NZ_SODV01000001.1"/>
</dbReference>
<dbReference type="Proteomes" id="UP000294498">
    <property type="component" value="Unassembled WGS sequence"/>
</dbReference>
<dbReference type="OrthoDB" id="1368281at2"/>
<keyword evidence="1" id="KW-1133">Transmembrane helix</keyword>
<keyword evidence="1" id="KW-0472">Membrane</keyword>
<feature type="transmembrane region" description="Helical" evidence="1">
    <location>
        <begin position="59"/>
        <end position="79"/>
    </location>
</feature>
<comment type="caution">
    <text evidence="2">The sequence shown here is derived from an EMBL/GenBank/DDBJ whole genome shotgun (WGS) entry which is preliminary data.</text>
</comment>
<feature type="transmembrane region" description="Helical" evidence="1">
    <location>
        <begin position="122"/>
        <end position="144"/>
    </location>
</feature>
<evidence type="ECO:0000313" key="2">
    <source>
        <dbReference type="EMBL" id="TDX01871.1"/>
    </source>
</evidence>
<evidence type="ECO:0000313" key="3">
    <source>
        <dbReference type="Proteomes" id="UP000294498"/>
    </source>
</evidence>